<sequence>MKKVVIILINSLTITSMLAYPVCTSTSSVHAATIITPLSPVLTNFQQLVSTRAFVDQHISTVSKEEAIQLVLGLEHYYVMNIKIWKTTYEQPLIQGKLKILGKKHTFLTSSFNRIP</sequence>
<evidence type="ECO:0000256" key="1">
    <source>
        <dbReference type="SAM" id="SignalP"/>
    </source>
</evidence>
<evidence type="ECO:0008006" key="4">
    <source>
        <dbReference type="Google" id="ProtNLM"/>
    </source>
</evidence>
<dbReference type="Proteomes" id="UP000319432">
    <property type="component" value="Chromosome"/>
</dbReference>
<name>A0A518VBR5_BRELA</name>
<dbReference type="AlphaFoldDB" id="A0A518VBR5"/>
<accession>A0A518VBR5</accession>
<reference evidence="2 3" key="1">
    <citation type="submission" date="2018-11" db="EMBL/GenBank/DDBJ databases">
        <title>Phylogenetic determinants of toxin gene distribution in genomes of Brevibacillus laterosporus.</title>
        <authorList>
            <person name="Glare T.R."/>
            <person name="Durrant A."/>
            <person name="Berry C."/>
            <person name="Palma L."/>
            <person name="Ormskirk M."/>
            <person name="Cox M.O."/>
        </authorList>
    </citation>
    <scope>NUCLEOTIDE SEQUENCE [LARGE SCALE GENOMIC DNA]</scope>
    <source>
        <strain evidence="2 3">1821L</strain>
    </source>
</reference>
<dbReference type="EMBL" id="CP033464">
    <property type="protein sequence ID" value="QDX94436.1"/>
    <property type="molecule type" value="Genomic_DNA"/>
</dbReference>
<keyword evidence="1" id="KW-0732">Signal</keyword>
<evidence type="ECO:0000313" key="2">
    <source>
        <dbReference type="EMBL" id="QDX94436.1"/>
    </source>
</evidence>
<keyword evidence="3" id="KW-1185">Reference proteome</keyword>
<feature type="signal peptide" evidence="1">
    <location>
        <begin position="1"/>
        <end position="31"/>
    </location>
</feature>
<feature type="chain" id="PRO_5022009082" description="DUF3888 domain-containing protein" evidence="1">
    <location>
        <begin position="32"/>
        <end position="116"/>
    </location>
</feature>
<evidence type="ECO:0000313" key="3">
    <source>
        <dbReference type="Proteomes" id="UP000319432"/>
    </source>
</evidence>
<proteinExistence type="predicted"/>
<protein>
    <recommendedName>
        <fullName evidence="4">DUF3888 domain-containing protein</fullName>
    </recommendedName>
</protein>
<gene>
    <name evidence="2" type="ORF">EEL30_20395</name>
</gene>
<organism evidence="2 3">
    <name type="scientific">Brevibacillus laterosporus</name>
    <name type="common">Bacillus laterosporus</name>
    <dbReference type="NCBI Taxonomy" id="1465"/>
    <lineage>
        <taxon>Bacteria</taxon>
        <taxon>Bacillati</taxon>
        <taxon>Bacillota</taxon>
        <taxon>Bacilli</taxon>
        <taxon>Bacillales</taxon>
        <taxon>Paenibacillaceae</taxon>
        <taxon>Brevibacillus</taxon>
    </lineage>
</organism>